<sequence>MYKGKGKTSMSGKSSDGTKKGHSFSAARPNHTLTGVRDRSTVNRLHMYRTKAFKRDRAGKIIEGRALAGEKLGLLANEPYDQVFTQARSRKRPRLGVTSMEGLAADAASREEQFVAKVEAAAAVPPPLTLPSSAAGDGAAAEGSTDVAADAATADGNASEGVSGKAGPVGDDDAITPEGAEAGSGAAVATATAAAVPASASGGGAAAPRPVPVAASAADPWAEFKDANRGRVFDKGQSRRIWGELHKVVDSSDVVIQVLDSRDPQGTRCRYVERLLAKRGAHKQLVLLLNKCDLVPTWVTSRWLRILSREHPTLAFHASVNHSFGKGALINVLRQLKKLHADKKSISVGIVGYPNVGKSSVINTLRGKKVVNVAPVPGETKVWQYVTLYRQIFLVDCPGVVHQGECDSQADAVLKGVVRVESLGDTAVDYIGPLLLRVSVEAIRRAYGVQDWADGDDFCEKLARRSGKLLKKGEPDVTNVARAMLSDFQRGKLPWFVPPPDETVEERQKGKWAKETKAPKAN</sequence>
<evidence type="ECO:0000313" key="1">
    <source>
        <dbReference type="EMBL" id="KAK1869640.1"/>
    </source>
</evidence>
<keyword evidence="2" id="KW-1185">Reference proteome</keyword>
<dbReference type="EMBL" id="CM020620">
    <property type="protein sequence ID" value="KAK1869640.1"/>
    <property type="molecule type" value="Genomic_DNA"/>
</dbReference>
<name>A0ACC3CHF7_PYRYE</name>
<proteinExistence type="predicted"/>
<accession>A0ACC3CHF7</accession>
<dbReference type="Proteomes" id="UP000798662">
    <property type="component" value="Chromosome 3"/>
</dbReference>
<gene>
    <name evidence="1" type="ORF">I4F81_012110</name>
</gene>
<protein>
    <submittedName>
        <fullName evidence="1">Uncharacterized protein</fullName>
    </submittedName>
</protein>
<reference evidence="1" key="1">
    <citation type="submission" date="2019-11" db="EMBL/GenBank/DDBJ databases">
        <title>Nori genome reveals adaptations in red seaweeds to the harsh intertidal environment.</title>
        <authorList>
            <person name="Wang D."/>
            <person name="Mao Y."/>
        </authorList>
    </citation>
    <scope>NUCLEOTIDE SEQUENCE</scope>
    <source>
        <tissue evidence="1">Gametophyte</tissue>
    </source>
</reference>
<evidence type="ECO:0000313" key="2">
    <source>
        <dbReference type="Proteomes" id="UP000798662"/>
    </source>
</evidence>
<organism evidence="1 2">
    <name type="scientific">Pyropia yezoensis</name>
    <name type="common">Susabi-nori</name>
    <name type="synonym">Porphyra yezoensis</name>
    <dbReference type="NCBI Taxonomy" id="2788"/>
    <lineage>
        <taxon>Eukaryota</taxon>
        <taxon>Rhodophyta</taxon>
        <taxon>Bangiophyceae</taxon>
        <taxon>Bangiales</taxon>
        <taxon>Bangiaceae</taxon>
        <taxon>Pyropia</taxon>
    </lineage>
</organism>
<comment type="caution">
    <text evidence="1">The sequence shown here is derived from an EMBL/GenBank/DDBJ whole genome shotgun (WGS) entry which is preliminary data.</text>
</comment>